<comment type="caution">
    <text evidence="4">Lacks conserved residue(s) required for the propagation of feature annotation.</text>
</comment>
<dbReference type="InterPro" id="IPR052016">
    <property type="entry name" value="Bact_Sigma-Reg"/>
</dbReference>
<dbReference type="SUPFAM" id="SSF52172">
    <property type="entry name" value="CheY-like"/>
    <property type="match status" value="1"/>
</dbReference>
<dbReference type="SMART" id="SM00331">
    <property type="entry name" value="PP2C_SIG"/>
    <property type="match status" value="1"/>
</dbReference>
<dbReference type="Pfam" id="PF07228">
    <property type="entry name" value="SpoIIE"/>
    <property type="match status" value="1"/>
</dbReference>
<evidence type="ECO:0000256" key="3">
    <source>
        <dbReference type="ARBA" id="ARBA00024867"/>
    </source>
</evidence>
<dbReference type="PROSITE" id="PS50110">
    <property type="entry name" value="RESPONSE_REGULATORY"/>
    <property type="match status" value="1"/>
</dbReference>
<evidence type="ECO:0000256" key="4">
    <source>
        <dbReference type="PROSITE-ProRule" id="PRU00169"/>
    </source>
</evidence>
<comment type="function">
    <text evidence="3">May play the central regulatory role in sporulation. It may be an element of the effector pathway responsible for the activation of sporulation genes in response to nutritional stress. Spo0A may act in concert with spo0H (a sigma factor) to control the expression of some genes that are critical to the sporulation process.</text>
</comment>
<protein>
    <recommendedName>
        <fullName evidence="1">Stage 0 sporulation protein A homolog</fullName>
    </recommendedName>
</protein>
<name>A0A1H3ICQ4_9FIRM</name>
<dbReference type="InterPro" id="IPR001932">
    <property type="entry name" value="PPM-type_phosphatase-like_dom"/>
</dbReference>
<dbReference type="Gene3D" id="3.40.50.2300">
    <property type="match status" value="1"/>
</dbReference>
<dbReference type="PANTHER" id="PTHR43156:SF2">
    <property type="entry name" value="STAGE II SPORULATION PROTEIN E"/>
    <property type="match status" value="1"/>
</dbReference>
<proteinExistence type="predicted"/>
<dbReference type="AlphaFoldDB" id="A0A1H3ICQ4"/>
<dbReference type="RefSeq" id="WP_176968182.1">
    <property type="nucleotide sequence ID" value="NZ_FNPV01000001.1"/>
</dbReference>
<dbReference type="Gene3D" id="3.60.40.10">
    <property type="entry name" value="PPM-type phosphatase domain"/>
    <property type="match status" value="1"/>
</dbReference>
<feature type="domain" description="Response regulatory" evidence="5">
    <location>
        <begin position="5"/>
        <end position="123"/>
    </location>
</feature>
<evidence type="ECO:0000256" key="1">
    <source>
        <dbReference type="ARBA" id="ARBA00018672"/>
    </source>
</evidence>
<evidence type="ECO:0000256" key="2">
    <source>
        <dbReference type="ARBA" id="ARBA00022801"/>
    </source>
</evidence>
<dbReference type="InterPro" id="IPR011006">
    <property type="entry name" value="CheY-like_superfamily"/>
</dbReference>
<accession>A0A1H3ICQ4</accession>
<evidence type="ECO:0000313" key="7">
    <source>
        <dbReference type="Proteomes" id="UP000199230"/>
    </source>
</evidence>
<dbReference type="InterPro" id="IPR036457">
    <property type="entry name" value="PPM-type-like_dom_sf"/>
</dbReference>
<keyword evidence="2" id="KW-0378">Hydrolase</keyword>
<dbReference type="Proteomes" id="UP000199230">
    <property type="component" value="Unassembled WGS sequence"/>
</dbReference>
<dbReference type="GO" id="GO:0016791">
    <property type="term" value="F:phosphatase activity"/>
    <property type="evidence" value="ECO:0007669"/>
    <property type="project" value="TreeGrafter"/>
</dbReference>
<evidence type="ECO:0000259" key="5">
    <source>
        <dbReference type="PROSITE" id="PS50110"/>
    </source>
</evidence>
<dbReference type="STRING" id="159292.SAMN05192546_10198"/>
<gene>
    <name evidence="6" type="ORF">SAMN05192546_10198</name>
</gene>
<keyword evidence="7" id="KW-1185">Reference proteome</keyword>
<sequence length="406" mass="47172">MKTGKILILEMLRDGTQLNKQRLRSWGHEVVQYEYDQDVHYHVISEKPDLILLQSIGMTGCDIEQCCRTLKSIDQIKKIPLLVQIGMKEYQETREALYMEGVNDCLPEPIMHAELKVKIQHWLNYTQHRESLRKSQQALEESMQKINRQRAEIDHHLSLAARIQESLIPKNIIEVPRCSFYCHFQPSGKVGGDIYDIFMLDHEHVGLYMIDVMGHGVASSMIAVALSELMVPDISRGTPLKRQIDRPPYYEIISPGNVIQYLNKRFSFSKYQHYFTIFYMVLNTHTGILRYCRGAHPEPLWVKGSSEIDTLNAYGTPIGFEFSQEHEEGKIQLNPGDRLFIYSDGLMELEDNNREAIDYEKLLEIARKYQVSETQRPMTLFFKRIAEAQGELKDDLTLVEMVWEPG</sequence>
<dbReference type="PANTHER" id="PTHR43156">
    <property type="entry name" value="STAGE II SPORULATION PROTEIN E-RELATED"/>
    <property type="match status" value="1"/>
</dbReference>
<dbReference type="GO" id="GO:0000160">
    <property type="term" value="P:phosphorelay signal transduction system"/>
    <property type="evidence" value="ECO:0007669"/>
    <property type="project" value="InterPro"/>
</dbReference>
<organism evidence="6 7">
    <name type="scientific">Tindallia californiensis</name>
    <dbReference type="NCBI Taxonomy" id="159292"/>
    <lineage>
        <taxon>Bacteria</taxon>
        <taxon>Bacillati</taxon>
        <taxon>Bacillota</taxon>
        <taxon>Clostridia</taxon>
        <taxon>Peptostreptococcales</taxon>
        <taxon>Tindalliaceae</taxon>
        <taxon>Tindallia</taxon>
    </lineage>
</organism>
<reference evidence="6 7" key="1">
    <citation type="submission" date="2016-10" db="EMBL/GenBank/DDBJ databases">
        <authorList>
            <person name="de Groot N.N."/>
        </authorList>
    </citation>
    <scope>NUCLEOTIDE SEQUENCE [LARGE SCALE GENOMIC DNA]</scope>
    <source>
        <strain evidence="6 7">APO</strain>
    </source>
</reference>
<dbReference type="InterPro" id="IPR001789">
    <property type="entry name" value="Sig_transdc_resp-reg_receiver"/>
</dbReference>
<dbReference type="EMBL" id="FNPV01000001">
    <property type="protein sequence ID" value="SDY25302.1"/>
    <property type="molecule type" value="Genomic_DNA"/>
</dbReference>
<evidence type="ECO:0000313" key="6">
    <source>
        <dbReference type="EMBL" id="SDY25302.1"/>
    </source>
</evidence>